<dbReference type="NCBIfam" id="NF002325">
    <property type="entry name" value="PRK01278.1"/>
    <property type="match status" value="1"/>
</dbReference>
<keyword evidence="2 5" id="KW-0028">Amino-acid biosynthesis</keyword>
<dbReference type="EMBL" id="CP036279">
    <property type="protein sequence ID" value="QDU64049.1"/>
    <property type="molecule type" value="Genomic_DNA"/>
</dbReference>
<dbReference type="UniPathway" id="UPA00068">
    <property type="reaction ID" value="UER00109"/>
</dbReference>
<comment type="similarity">
    <text evidence="5">Belongs to the class-III pyridoxal-phosphate-dependent aminotransferase family. ArgD subfamily.</text>
</comment>
<evidence type="ECO:0000256" key="3">
    <source>
        <dbReference type="ARBA" id="ARBA00022679"/>
    </source>
</evidence>
<keyword evidence="3 5" id="KW-0808">Transferase</keyword>
<keyword evidence="4 5" id="KW-0663">Pyridoxal phosphate</keyword>
<dbReference type="PANTHER" id="PTHR11986">
    <property type="entry name" value="AMINOTRANSFERASE CLASS III"/>
    <property type="match status" value="1"/>
</dbReference>
<feature type="modified residue" description="N6-(pyridoxal phosphate)lysine" evidence="5">
    <location>
        <position position="253"/>
    </location>
</feature>
<comment type="caution">
    <text evidence="5">Lacks conserved residue(s) required for the propagation of feature annotation.</text>
</comment>
<comment type="pathway">
    <text evidence="5">Amino-acid biosynthesis; L-arginine biosynthesis; N(2)-acetyl-L-ornithine from L-glutamate: step 4/4.</text>
</comment>
<accession>A0A518BAN7</accession>
<evidence type="ECO:0000256" key="1">
    <source>
        <dbReference type="ARBA" id="ARBA00022576"/>
    </source>
</evidence>
<dbReference type="AlphaFoldDB" id="A0A518BAN7"/>
<dbReference type="InterPro" id="IPR004636">
    <property type="entry name" value="AcOrn/SuccOrn_fam"/>
</dbReference>
<dbReference type="FunFam" id="3.40.640.10:FF:000004">
    <property type="entry name" value="Acetylornithine aminotransferase"/>
    <property type="match status" value="1"/>
</dbReference>
<dbReference type="PANTHER" id="PTHR11986:SF79">
    <property type="entry name" value="ACETYLORNITHINE AMINOTRANSFERASE, MITOCHONDRIAL"/>
    <property type="match status" value="1"/>
</dbReference>
<dbReference type="EC" id="2.6.1.11" evidence="5"/>
<gene>
    <name evidence="5 6" type="primary">argD</name>
    <name evidence="6" type="ORF">Pan216_49370</name>
</gene>
<feature type="binding site" evidence="5">
    <location>
        <position position="139"/>
    </location>
    <ligand>
        <name>pyridoxal 5'-phosphate</name>
        <dbReference type="ChEBI" id="CHEBI:597326"/>
    </ligand>
</feature>
<dbReference type="Proteomes" id="UP000317093">
    <property type="component" value="Chromosome"/>
</dbReference>
<dbReference type="InterPro" id="IPR050103">
    <property type="entry name" value="Class-III_PLP-dep_AT"/>
</dbReference>
<protein>
    <recommendedName>
        <fullName evidence="5">Acetylornithine aminotransferase</fullName>
        <shortName evidence="5">ACOAT</shortName>
        <ecNumber evidence="5">2.6.1.11</ecNumber>
    </recommendedName>
</protein>
<dbReference type="InterPro" id="IPR015421">
    <property type="entry name" value="PyrdxlP-dep_Trfase_major"/>
</dbReference>
<dbReference type="CDD" id="cd00610">
    <property type="entry name" value="OAT_like"/>
    <property type="match status" value="1"/>
</dbReference>
<dbReference type="Gene3D" id="3.40.640.10">
    <property type="entry name" value="Type I PLP-dependent aspartate aminotransferase-like (Major domain)"/>
    <property type="match status" value="1"/>
</dbReference>
<dbReference type="Gene3D" id="3.90.1150.10">
    <property type="entry name" value="Aspartate Aminotransferase, domain 1"/>
    <property type="match status" value="1"/>
</dbReference>
<feature type="binding site" evidence="5">
    <location>
        <position position="142"/>
    </location>
    <ligand>
        <name>N(2)-acetyl-L-ornithine</name>
        <dbReference type="ChEBI" id="CHEBI:57805"/>
    </ligand>
</feature>
<dbReference type="GO" id="GO:0042802">
    <property type="term" value="F:identical protein binding"/>
    <property type="evidence" value="ECO:0007669"/>
    <property type="project" value="TreeGrafter"/>
</dbReference>
<dbReference type="GO" id="GO:0003992">
    <property type="term" value="F:N2-acetyl-L-ornithine:2-oxoglutarate 5-aminotransferase activity"/>
    <property type="evidence" value="ECO:0007669"/>
    <property type="project" value="UniProtKB-UniRule"/>
</dbReference>
<dbReference type="HAMAP" id="MF_01107">
    <property type="entry name" value="ArgD_aminotrans_3"/>
    <property type="match status" value="1"/>
</dbReference>
<feature type="binding site" evidence="5">
    <location>
        <position position="282"/>
    </location>
    <ligand>
        <name>pyridoxal 5'-phosphate</name>
        <dbReference type="ChEBI" id="CHEBI:597326"/>
    </ligand>
</feature>
<comment type="subcellular location">
    <subcellularLocation>
        <location evidence="5">Cytoplasm</location>
    </subcellularLocation>
</comment>
<sequence length="399" mass="43218">MTAAMELSSPEVMDVFARYVVPNYTRYPVCLVRGQGSEVWDAEGRRYLDFFPGWGCNLLGHCPPRVVQAVQEQVAQLIHVPNSWYIESQGAFAQALVERSFSSQAFFCNSGAEANEAAIKLARAHQAPRYKIIATQQSFHGRTFAAISATGQPKYQQGFGPLLPGFKHVPFGDLEAMEHQIDDETAAIMVEPIQGEGGVNLAPEGYLEGLRKLADDRGLLLILDEVQSGMGRTGRWFAYQHTDITPDIMTLAKSLAGGVTGGAMLARPEVAASLKPGMHAATFGGNPLTCRAGLATIETIDEGNLLERGTAIGERFRKFFLELSGTTSVIREVRGKGVMIGVDLAMPGAEIVQQLLERGLLANCTHDTVLRLLPALTIQDEQIDEGCSIIADVLRSAEG</sequence>
<organism evidence="6 7">
    <name type="scientific">Kolteria novifilia</name>
    <dbReference type="NCBI Taxonomy" id="2527975"/>
    <lineage>
        <taxon>Bacteria</taxon>
        <taxon>Pseudomonadati</taxon>
        <taxon>Planctomycetota</taxon>
        <taxon>Planctomycetia</taxon>
        <taxon>Kolteriales</taxon>
        <taxon>Kolteriaceae</taxon>
        <taxon>Kolteria</taxon>
    </lineage>
</organism>
<dbReference type="PIRSF" id="PIRSF000521">
    <property type="entry name" value="Transaminase_4ab_Lys_Orn"/>
    <property type="match status" value="1"/>
</dbReference>
<dbReference type="OrthoDB" id="9816013at2"/>
<comment type="subunit">
    <text evidence="5">Homodimer.</text>
</comment>
<dbReference type="KEGG" id="knv:Pan216_49370"/>
<dbReference type="GO" id="GO:0030170">
    <property type="term" value="F:pyridoxal phosphate binding"/>
    <property type="evidence" value="ECO:0007669"/>
    <property type="project" value="InterPro"/>
</dbReference>
<reference evidence="6 7" key="1">
    <citation type="submission" date="2019-02" db="EMBL/GenBank/DDBJ databases">
        <title>Deep-cultivation of Planctomycetes and their phenomic and genomic characterization uncovers novel biology.</title>
        <authorList>
            <person name="Wiegand S."/>
            <person name="Jogler M."/>
            <person name="Boedeker C."/>
            <person name="Pinto D."/>
            <person name="Vollmers J."/>
            <person name="Rivas-Marin E."/>
            <person name="Kohn T."/>
            <person name="Peeters S.H."/>
            <person name="Heuer A."/>
            <person name="Rast P."/>
            <person name="Oberbeckmann S."/>
            <person name="Bunk B."/>
            <person name="Jeske O."/>
            <person name="Meyerdierks A."/>
            <person name="Storesund J.E."/>
            <person name="Kallscheuer N."/>
            <person name="Luecker S."/>
            <person name="Lage O.M."/>
            <person name="Pohl T."/>
            <person name="Merkel B.J."/>
            <person name="Hornburger P."/>
            <person name="Mueller R.-W."/>
            <person name="Bruemmer F."/>
            <person name="Labrenz M."/>
            <person name="Spormann A.M."/>
            <person name="Op den Camp H."/>
            <person name="Overmann J."/>
            <person name="Amann R."/>
            <person name="Jetten M.S.M."/>
            <person name="Mascher T."/>
            <person name="Medema M.H."/>
            <person name="Devos D.P."/>
            <person name="Kaster A.-K."/>
            <person name="Ovreas L."/>
            <person name="Rohde M."/>
            <person name="Galperin M.Y."/>
            <person name="Jogler C."/>
        </authorList>
    </citation>
    <scope>NUCLEOTIDE SEQUENCE [LARGE SCALE GENOMIC DNA]</scope>
    <source>
        <strain evidence="6 7">Pan216</strain>
    </source>
</reference>
<dbReference type="InterPro" id="IPR049704">
    <property type="entry name" value="Aminotrans_3_PPA_site"/>
</dbReference>
<keyword evidence="1 5" id="KW-0032">Aminotransferase</keyword>
<dbReference type="SUPFAM" id="SSF53383">
    <property type="entry name" value="PLP-dependent transferases"/>
    <property type="match status" value="1"/>
</dbReference>
<keyword evidence="7" id="KW-1185">Reference proteome</keyword>
<dbReference type="Pfam" id="PF00202">
    <property type="entry name" value="Aminotran_3"/>
    <property type="match status" value="1"/>
</dbReference>
<evidence type="ECO:0000313" key="6">
    <source>
        <dbReference type="EMBL" id="QDU64049.1"/>
    </source>
</evidence>
<feature type="binding site" evidence="5">
    <location>
        <begin position="111"/>
        <end position="112"/>
    </location>
    <ligand>
        <name>pyridoxal 5'-phosphate</name>
        <dbReference type="ChEBI" id="CHEBI:597326"/>
    </ligand>
</feature>
<comment type="cofactor">
    <cofactor evidence="5">
        <name>pyridoxal 5'-phosphate</name>
        <dbReference type="ChEBI" id="CHEBI:597326"/>
    </cofactor>
    <text evidence="5">Binds 1 pyridoxal phosphate per subunit.</text>
</comment>
<dbReference type="GO" id="GO:0006526">
    <property type="term" value="P:L-arginine biosynthetic process"/>
    <property type="evidence" value="ECO:0007669"/>
    <property type="project" value="UniProtKB-UniRule"/>
</dbReference>
<evidence type="ECO:0000256" key="2">
    <source>
        <dbReference type="ARBA" id="ARBA00022605"/>
    </source>
</evidence>
<dbReference type="InterPro" id="IPR015424">
    <property type="entry name" value="PyrdxlP-dep_Trfase"/>
</dbReference>
<dbReference type="PROSITE" id="PS00600">
    <property type="entry name" value="AA_TRANSFER_CLASS_3"/>
    <property type="match status" value="1"/>
</dbReference>
<keyword evidence="5" id="KW-0055">Arginine biosynthesis</keyword>
<dbReference type="InterPro" id="IPR005814">
    <property type="entry name" value="Aminotrans_3"/>
</dbReference>
<dbReference type="RefSeq" id="WP_145261975.1">
    <property type="nucleotide sequence ID" value="NZ_CP036279.1"/>
</dbReference>
<evidence type="ECO:0000313" key="7">
    <source>
        <dbReference type="Proteomes" id="UP000317093"/>
    </source>
</evidence>
<proteinExistence type="inferred from homology"/>
<dbReference type="GO" id="GO:0005737">
    <property type="term" value="C:cytoplasm"/>
    <property type="evidence" value="ECO:0007669"/>
    <property type="project" value="UniProtKB-SubCell"/>
</dbReference>
<dbReference type="NCBIfam" id="TIGR00707">
    <property type="entry name" value="argD"/>
    <property type="match status" value="1"/>
</dbReference>
<dbReference type="InterPro" id="IPR015422">
    <property type="entry name" value="PyrdxlP-dep_Trfase_small"/>
</dbReference>
<feature type="binding site" evidence="5">
    <location>
        <begin position="224"/>
        <end position="227"/>
    </location>
    <ligand>
        <name>pyridoxal 5'-phosphate</name>
        <dbReference type="ChEBI" id="CHEBI:597326"/>
    </ligand>
</feature>
<keyword evidence="5" id="KW-0963">Cytoplasm</keyword>
<name>A0A518BAN7_9BACT</name>
<comment type="miscellaneous">
    <text evidence="5">May also have succinyldiaminopimelate aminotransferase activity, thus carrying out the corresponding step in lysine biosynthesis.</text>
</comment>
<evidence type="ECO:0000256" key="5">
    <source>
        <dbReference type="HAMAP-Rule" id="MF_01107"/>
    </source>
</evidence>
<comment type="catalytic activity">
    <reaction evidence="5">
        <text>N(2)-acetyl-L-ornithine + 2-oxoglutarate = N-acetyl-L-glutamate 5-semialdehyde + L-glutamate</text>
        <dbReference type="Rhea" id="RHEA:18049"/>
        <dbReference type="ChEBI" id="CHEBI:16810"/>
        <dbReference type="ChEBI" id="CHEBI:29123"/>
        <dbReference type="ChEBI" id="CHEBI:29985"/>
        <dbReference type="ChEBI" id="CHEBI:57805"/>
        <dbReference type="EC" id="2.6.1.11"/>
    </reaction>
</comment>
<evidence type="ECO:0000256" key="4">
    <source>
        <dbReference type="ARBA" id="ARBA00022898"/>
    </source>
</evidence>